<keyword evidence="2" id="KW-1185">Reference proteome</keyword>
<dbReference type="Proteomes" id="UP000014115">
    <property type="component" value="Unassembled WGS sequence"/>
</dbReference>
<gene>
    <name evidence="1" type="ORF">A10D4_03980</name>
</gene>
<protein>
    <submittedName>
        <fullName evidence="1">Uncharacterized protein</fullName>
    </submittedName>
</protein>
<dbReference type="InterPro" id="IPR059220">
    <property type="entry name" value="AbiEi"/>
</dbReference>
<dbReference type="EMBL" id="AMRG01000004">
    <property type="protein sequence ID" value="EKE84740.1"/>
    <property type="molecule type" value="Genomic_DNA"/>
</dbReference>
<dbReference type="eggNOG" id="COG5340">
    <property type="taxonomic scope" value="Bacteria"/>
</dbReference>
<reference evidence="1 2" key="1">
    <citation type="journal article" date="2012" name="J. Bacteriol.">
        <title>Genome Sequence of Idiomarina xiamenensis Type Strain 10-D-4.</title>
        <authorList>
            <person name="Lai Q."/>
            <person name="Wang L."/>
            <person name="Wang W."/>
            <person name="Shao Z."/>
        </authorList>
    </citation>
    <scope>NUCLEOTIDE SEQUENCE [LARGE SCALE GENOMIC DNA]</scope>
    <source>
        <strain evidence="1 2">10-D-4</strain>
    </source>
</reference>
<proteinExistence type="predicted"/>
<evidence type="ECO:0000313" key="1">
    <source>
        <dbReference type="EMBL" id="EKE84740.1"/>
    </source>
</evidence>
<sequence>MILKSVIFVDLKVVMKKLDALKAFSKYGEQGRYVYALSDLKKIFHEDGKASLRAGIKRLIEDNLLVRASNGVFVYSLHISKPSEVLEQIAKTLRRGEYNYVSLESALSEYGVISQVPVDRLTIMTTGRSAEYKTPFGTIEFTHTKRQITDILDDSIDVDRPLRLARVSTALRDLRRVGRNLHLLDQEVLNKNR</sequence>
<dbReference type="PATRIC" id="fig|740709.3.peg.806"/>
<dbReference type="NCBIfam" id="NF047376">
    <property type="entry name" value="TAA_AbiEi"/>
    <property type="match status" value="1"/>
</dbReference>
<organism evidence="1 2">
    <name type="scientific">Idiomarina xiamenensis 10-D-4</name>
    <dbReference type="NCBI Taxonomy" id="740709"/>
    <lineage>
        <taxon>Bacteria</taxon>
        <taxon>Pseudomonadati</taxon>
        <taxon>Pseudomonadota</taxon>
        <taxon>Gammaproteobacteria</taxon>
        <taxon>Alteromonadales</taxon>
        <taxon>Idiomarinaceae</taxon>
        <taxon>Idiomarina</taxon>
    </lineage>
</organism>
<accession>K2L4J5</accession>
<evidence type="ECO:0000313" key="2">
    <source>
        <dbReference type="Proteomes" id="UP000014115"/>
    </source>
</evidence>
<dbReference type="AlphaFoldDB" id="K2L4J5"/>
<name>K2L4J5_9GAMM</name>
<comment type="caution">
    <text evidence="1">The sequence shown here is derived from an EMBL/GenBank/DDBJ whole genome shotgun (WGS) entry which is preliminary data.</text>
</comment>
<dbReference type="STRING" id="740709.A10D4_03980"/>